<feature type="compositionally biased region" description="Basic and acidic residues" evidence="1">
    <location>
        <begin position="111"/>
        <end position="131"/>
    </location>
</feature>
<accession>A0A4Y9ZU22</accession>
<feature type="compositionally biased region" description="Basic and acidic residues" evidence="1">
    <location>
        <begin position="73"/>
        <end position="83"/>
    </location>
</feature>
<reference evidence="2 3" key="1">
    <citation type="submission" date="2019-02" db="EMBL/GenBank/DDBJ databases">
        <title>Genome sequencing of the rare red list fungi Hericium alpestre (H. flagellum).</title>
        <authorList>
            <person name="Buettner E."/>
            <person name="Kellner H."/>
        </authorList>
    </citation>
    <scope>NUCLEOTIDE SEQUENCE [LARGE SCALE GENOMIC DNA]</scope>
    <source>
        <strain evidence="2 3">DSM 108284</strain>
    </source>
</reference>
<sequence length="131" mass="14413">MGIPRRGTGAVGYGPEYARGAGFEDKIGGLSEELRGKVMRKPELVEHGRERRTGELKRKEKAQADAVDPPNDEDQKLDQDEVKPAQSQSAEPELRRDESARAATTAPAGTQKDERQVREGNSDTARIVDDQ</sequence>
<organism evidence="2 3">
    <name type="scientific">Hericium alpestre</name>
    <dbReference type="NCBI Taxonomy" id="135208"/>
    <lineage>
        <taxon>Eukaryota</taxon>
        <taxon>Fungi</taxon>
        <taxon>Dikarya</taxon>
        <taxon>Basidiomycota</taxon>
        <taxon>Agaricomycotina</taxon>
        <taxon>Agaricomycetes</taxon>
        <taxon>Russulales</taxon>
        <taxon>Hericiaceae</taxon>
        <taxon>Hericium</taxon>
    </lineage>
</organism>
<feature type="compositionally biased region" description="Basic and acidic residues" evidence="1">
    <location>
        <begin position="22"/>
        <end position="63"/>
    </location>
</feature>
<evidence type="ECO:0000256" key="1">
    <source>
        <dbReference type="SAM" id="MobiDB-lite"/>
    </source>
</evidence>
<dbReference type="OrthoDB" id="2500073at2759"/>
<evidence type="ECO:0000313" key="2">
    <source>
        <dbReference type="EMBL" id="TFY77009.1"/>
    </source>
</evidence>
<dbReference type="Proteomes" id="UP000298061">
    <property type="component" value="Unassembled WGS sequence"/>
</dbReference>
<keyword evidence="3" id="KW-1185">Reference proteome</keyword>
<feature type="region of interest" description="Disordered" evidence="1">
    <location>
        <begin position="1"/>
        <end position="131"/>
    </location>
</feature>
<name>A0A4Y9ZU22_9AGAM</name>
<dbReference type="STRING" id="135208.A0A4Y9ZU22"/>
<dbReference type="EMBL" id="SFCI01001028">
    <property type="protein sequence ID" value="TFY77009.1"/>
    <property type="molecule type" value="Genomic_DNA"/>
</dbReference>
<gene>
    <name evidence="2" type="ORF">EWM64_g7004</name>
</gene>
<evidence type="ECO:0000313" key="3">
    <source>
        <dbReference type="Proteomes" id="UP000298061"/>
    </source>
</evidence>
<proteinExistence type="predicted"/>
<comment type="caution">
    <text evidence="2">The sequence shown here is derived from an EMBL/GenBank/DDBJ whole genome shotgun (WGS) entry which is preliminary data.</text>
</comment>
<dbReference type="AlphaFoldDB" id="A0A4Y9ZU22"/>
<protein>
    <submittedName>
        <fullName evidence="2">Uncharacterized protein</fullName>
    </submittedName>
</protein>